<dbReference type="InterPro" id="IPR024370">
    <property type="entry name" value="PBP_domain"/>
</dbReference>
<evidence type="ECO:0000256" key="4">
    <source>
        <dbReference type="PIRNR" id="PIRNR002756"/>
    </source>
</evidence>
<dbReference type="Gene3D" id="3.40.190.10">
    <property type="entry name" value="Periplasmic binding protein-like II"/>
    <property type="match status" value="2"/>
</dbReference>
<dbReference type="EMBL" id="FOGZ01000009">
    <property type="protein sequence ID" value="SER76000.1"/>
    <property type="molecule type" value="Genomic_DNA"/>
</dbReference>
<evidence type="ECO:0000313" key="7">
    <source>
        <dbReference type="EMBL" id="SER76000.1"/>
    </source>
</evidence>
<dbReference type="Pfam" id="PF12849">
    <property type="entry name" value="PBP_like_2"/>
    <property type="match status" value="1"/>
</dbReference>
<evidence type="ECO:0000313" key="8">
    <source>
        <dbReference type="Proteomes" id="UP000198815"/>
    </source>
</evidence>
<comment type="similarity">
    <text evidence="1 4">Belongs to the PstS family.</text>
</comment>
<dbReference type="Proteomes" id="UP000198815">
    <property type="component" value="Unassembled WGS sequence"/>
</dbReference>
<evidence type="ECO:0000256" key="3">
    <source>
        <dbReference type="ARBA" id="ARBA00022592"/>
    </source>
</evidence>
<evidence type="ECO:0000256" key="1">
    <source>
        <dbReference type="ARBA" id="ARBA00008725"/>
    </source>
</evidence>
<dbReference type="STRING" id="64702.SAMN05443377_10929"/>
<dbReference type="InterPro" id="IPR005673">
    <property type="entry name" value="ABC_phos-bd_PstS"/>
</dbReference>
<proteinExistence type="inferred from homology"/>
<dbReference type="PANTHER" id="PTHR42996">
    <property type="entry name" value="PHOSPHATE-BINDING PROTEIN PSTS"/>
    <property type="match status" value="1"/>
</dbReference>
<sequence length="402" mass="40932">MRTHPPPTVSFGGQQKPPGSALQTWFPRSVKDFIVSMNRKVMIAAVAALSSLALAACGSEGPSSSATGNGGSATSAPAQLSGTLAGSGATSQAAAQTAWIAKYATIQPNVKVSYGGGGSGQGQSDFKSGAVSFAGSDAVLTDADMKAGNFGQCTSSSNALNLPVYISPIAIVFHLDGVTDLNLDAPTTAKIFSGKITTWNDPAIKALNPSANLPSSPISVVHRADKSGTTENFTDTLHVTAPDIWTEAGSQTWPTAFAGESANGTSGVVTAVKNGAGTIGYADESQAKDLSIAKFGTSGNFVGPTAEAAAQVVEASPQMPNRPAKDVSLQLDRKASGYPFVLVSYLLACEEYKDSNTAALVKSYLGYVSSSEGQQVAQQNAGSAPLPSALATKVKDAIDSIK</sequence>
<keyword evidence="3 4" id="KW-0592">Phosphate transport</keyword>
<accession>A0A1H9RT30</accession>
<keyword evidence="2 4" id="KW-0813">Transport</keyword>
<dbReference type="GO" id="GO:0043190">
    <property type="term" value="C:ATP-binding cassette (ABC) transporter complex"/>
    <property type="evidence" value="ECO:0007669"/>
    <property type="project" value="InterPro"/>
</dbReference>
<dbReference type="PANTHER" id="PTHR42996:SF1">
    <property type="entry name" value="PHOSPHATE-BINDING PROTEIN PSTS"/>
    <property type="match status" value="1"/>
</dbReference>
<evidence type="ECO:0000259" key="6">
    <source>
        <dbReference type="Pfam" id="PF12849"/>
    </source>
</evidence>
<dbReference type="GO" id="GO:0042301">
    <property type="term" value="F:phosphate ion binding"/>
    <property type="evidence" value="ECO:0007669"/>
    <property type="project" value="InterPro"/>
</dbReference>
<dbReference type="AlphaFoldDB" id="A0A1H9RT30"/>
<dbReference type="PIRSF" id="PIRSF002756">
    <property type="entry name" value="PstS"/>
    <property type="match status" value="1"/>
</dbReference>
<keyword evidence="8" id="KW-1185">Reference proteome</keyword>
<name>A0A1H9RT30_9ACTN</name>
<dbReference type="CDD" id="cd13565">
    <property type="entry name" value="PBP2_PstS"/>
    <property type="match status" value="1"/>
</dbReference>
<reference evidence="8" key="1">
    <citation type="submission" date="2016-10" db="EMBL/GenBank/DDBJ databases">
        <authorList>
            <person name="Varghese N."/>
            <person name="Submissions S."/>
        </authorList>
    </citation>
    <scope>NUCLEOTIDE SEQUENCE [LARGE SCALE GENOMIC DNA]</scope>
    <source>
        <strain evidence="8">DSM 16859</strain>
    </source>
</reference>
<feature type="domain" description="PBP" evidence="6">
    <location>
        <begin position="74"/>
        <end position="371"/>
    </location>
</feature>
<dbReference type="NCBIfam" id="TIGR00975">
    <property type="entry name" value="3a0107s03"/>
    <property type="match status" value="1"/>
</dbReference>
<evidence type="ECO:0000256" key="2">
    <source>
        <dbReference type="ARBA" id="ARBA00022448"/>
    </source>
</evidence>
<dbReference type="SUPFAM" id="SSF53850">
    <property type="entry name" value="Periplasmic binding protein-like II"/>
    <property type="match status" value="1"/>
</dbReference>
<dbReference type="InterPro" id="IPR050962">
    <property type="entry name" value="Phosphate-bind_PstS"/>
</dbReference>
<organism evidence="7 8">
    <name type="scientific">Propionibacterium cyclohexanicum</name>
    <dbReference type="NCBI Taxonomy" id="64702"/>
    <lineage>
        <taxon>Bacteria</taxon>
        <taxon>Bacillati</taxon>
        <taxon>Actinomycetota</taxon>
        <taxon>Actinomycetes</taxon>
        <taxon>Propionibacteriales</taxon>
        <taxon>Propionibacteriaceae</taxon>
        <taxon>Propionibacterium</taxon>
    </lineage>
</organism>
<gene>
    <name evidence="7" type="ORF">SAMN05443377_10929</name>
</gene>
<dbReference type="RefSeq" id="WP_245725750.1">
    <property type="nucleotide sequence ID" value="NZ_FOGZ01000009.1"/>
</dbReference>
<protein>
    <recommendedName>
        <fullName evidence="4">Phosphate-binding protein</fullName>
    </recommendedName>
</protein>
<dbReference type="GO" id="GO:0035435">
    <property type="term" value="P:phosphate ion transmembrane transport"/>
    <property type="evidence" value="ECO:0007669"/>
    <property type="project" value="InterPro"/>
</dbReference>
<evidence type="ECO:0000256" key="5">
    <source>
        <dbReference type="SAM" id="MobiDB-lite"/>
    </source>
</evidence>
<feature type="region of interest" description="Disordered" evidence="5">
    <location>
        <begin position="1"/>
        <end position="22"/>
    </location>
</feature>